<accession>A0A2T1KGN5</accession>
<dbReference type="OrthoDB" id="9760892at2"/>
<gene>
    <name evidence="5" type="ORF">C7H08_08580</name>
</gene>
<comment type="similarity">
    <text evidence="3">Belongs to the glycosyl hydrolase 84 family.</text>
</comment>
<dbReference type="InterPro" id="IPR017853">
    <property type="entry name" value="GH"/>
</dbReference>
<evidence type="ECO:0000313" key="5">
    <source>
        <dbReference type="EMBL" id="PSF08712.1"/>
    </source>
</evidence>
<evidence type="ECO:0000256" key="3">
    <source>
        <dbReference type="PROSITE-ProRule" id="PRU01353"/>
    </source>
</evidence>
<comment type="caution">
    <text evidence="5">The sequence shown here is derived from an EMBL/GenBank/DDBJ whole genome shotgun (WGS) entry which is preliminary data.</text>
</comment>
<dbReference type="SUPFAM" id="SSF51445">
    <property type="entry name" value="(Trans)glycosidases"/>
    <property type="match status" value="1"/>
</dbReference>
<dbReference type="AlphaFoldDB" id="A0A2T1KGN5"/>
<evidence type="ECO:0000256" key="1">
    <source>
        <dbReference type="ARBA" id="ARBA00022801"/>
    </source>
</evidence>
<reference evidence="5 6" key="1">
    <citation type="submission" date="2018-03" db="EMBL/GenBank/DDBJ databases">
        <title>Marinobacter brunus sp. nov., a marine bacterium of Gamma-proteobacteria isolated from the surface seawater of the South China Sea.</title>
        <authorList>
            <person name="Cheng H."/>
            <person name="Wu Y.-H."/>
            <person name="Xamxidin M."/>
            <person name="Xu X.-W."/>
        </authorList>
    </citation>
    <scope>NUCLEOTIDE SEQUENCE [LARGE SCALE GENOMIC DNA]</scope>
    <source>
        <strain evidence="5 6">JCM 30472</strain>
    </source>
</reference>
<keyword evidence="6" id="KW-1185">Reference proteome</keyword>
<dbReference type="InterPro" id="IPR051822">
    <property type="entry name" value="Glycosyl_Hydrolase_84"/>
</dbReference>
<keyword evidence="1 3" id="KW-0378">Hydrolase</keyword>
<evidence type="ECO:0000256" key="2">
    <source>
        <dbReference type="ARBA" id="ARBA00023295"/>
    </source>
</evidence>
<dbReference type="PANTHER" id="PTHR13170">
    <property type="entry name" value="O-GLCNACASE"/>
    <property type="match status" value="1"/>
</dbReference>
<dbReference type="RefSeq" id="WP_106671312.1">
    <property type="nucleotide sequence ID" value="NZ_BMFE01000001.1"/>
</dbReference>
<dbReference type="Pfam" id="PF07555">
    <property type="entry name" value="NAGidase"/>
    <property type="match status" value="1"/>
</dbReference>
<dbReference type="Proteomes" id="UP000238385">
    <property type="component" value="Unassembled WGS sequence"/>
</dbReference>
<protein>
    <submittedName>
        <fullName evidence="5">Hyaluronidase</fullName>
    </submittedName>
</protein>
<dbReference type="GO" id="GO:0015929">
    <property type="term" value="F:hexosaminidase activity"/>
    <property type="evidence" value="ECO:0007669"/>
    <property type="project" value="UniProtKB-ARBA"/>
</dbReference>
<feature type="domain" description="GH84" evidence="4">
    <location>
        <begin position="3"/>
        <end position="275"/>
    </location>
</feature>
<feature type="active site" description="Proton donor" evidence="3">
    <location>
        <position position="118"/>
    </location>
</feature>
<sequence>MTVELGVIEGFYGPMWTWSERRHLMTLLAAHGYGFYLYAPKADPYLRRRWQEPHPADQADELEDFARLCRRQGVRFGVGLSPFEIFNRFDDAARQALDAKLKALDRIGIQELAILFDDMRSEIPALASTQADIVRWIRDHSKASTISVCPTYYSDDPVLDRVFGERPADYLETLGAELPKEVRVFWTGEEVCSREISPGHLKRVTDRLGRKPVLWDNYPVNDGDRMSRHLHLRGFTGRPAANAAHLSGHAINPALQPALTAIPALTLAESYRLGPNYQYGQAFHQAAREILGVDLGSQLHKDLLTLQDAGLERISTERKQALIHTYDGFDHPAANEILRWLAGDYQVTDEMVQTQ</sequence>
<dbReference type="GO" id="GO:1901135">
    <property type="term" value="P:carbohydrate derivative metabolic process"/>
    <property type="evidence" value="ECO:0007669"/>
    <property type="project" value="UniProtKB-ARBA"/>
</dbReference>
<dbReference type="InterPro" id="IPR011496">
    <property type="entry name" value="O-GlcNAcase_cat"/>
</dbReference>
<dbReference type="PROSITE" id="PS52009">
    <property type="entry name" value="GH84"/>
    <property type="match status" value="1"/>
</dbReference>
<proteinExistence type="inferred from homology"/>
<name>A0A2T1KGN5_9GAMM</name>
<dbReference type="Gene3D" id="3.20.20.80">
    <property type="entry name" value="Glycosidases"/>
    <property type="match status" value="1"/>
</dbReference>
<evidence type="ECO:0000313" key="6">
    <source>
        <dbReference type="Proteomes" id="UP000238385"/>
    </source>
</evidence>
<evidence type="ECO:0000259" key="4">
    <source>
        <dbReference type="PROSITE" id="PS52009"/>
    </source>
</evidence>
<keyword evidence="2 3" id="KW-0326">Glycosidase</keyword>
<dbReference type="PANTHER" id="PTHR13170:SF16">
    <property type="entry name" value="PROTEIN O-GLCNACASE"/>
    <property type="match status" value="1"/>
</dbReference>
<dbReference type="EMBL" id="PXNN01000011">
    <property type="protein sequence ID" value="PSF08712.1"/>
    <property type="molecule type" value="Genomic_DNA"/>
</dbReference>
<organism evidence="5 6">
    <name type="scientific">Marinobacter halophilus</name>
    <dbReference type="NCBI Taxonomy" id="1323740"/>
    <lineage>
        <taxon>Bacteria</taxon>
        <taxon>Pseudomonadati</taxon>
        <taxon>Pseudomonadota</taxon>
        <taxon>Gammaproteobacteria</taxon>
        <taxon>Pseudomonadales</taxon>
        <taxon>Marinobacteraceae</taxon>
        <taxon>Marinobacter</taxon>
    </lineage>
</organism>